<accession>A0AAW2TB02</accession>
<feature type="domain" description="Reverse transcriptase" evidence="2">
    <location>
        <begin position="309"/>
        <end position="386"/>
    </location>
</feature>
<dbReference type="InterPro" id="IPR012337">
    <property type="entry name" value="RNaseH-like_sf"/>
</dbReference>
<dbReference type="SUPFAM" id="SSF53098">
    <property type="entry name" value="Ribonuclease H-like"/>
    <property type="match status" value="1"/>
</dbReference>
<evidence type="ECO:0000259" key="3">
    <source>
        <dbReference type="Pfam" id="PF17919"/>
    </source>
</evidence>
<proteinExistence type="predicted"/>
<dbReference type="InterPro" id="IPR043128">
    <property type="entry name" value="Rev_trsase/Diguanyl_cyclase"/>
</dbReference>
<organism evidence="4">
    <name type="scientific">Sesamum latifolium</name>
    <dbReference type="NCBI Taxonomy" id="2727402"/>
    <lineage>
        <taxon>Eukaryota</taxon>
        <taxon>Viridiplantae</taxon>
        <taxon>Streptophyta</taxon>
        <taxon>Embryophyta</taxon>
        <taxon>Tracheophyta</taxon>
        <taxon>Spermatophyta</taxon>
        <taxon>Magnoliopsida</taxon>
        <taxon>eudicotyledons</taxon>
        <taxon>Gunneridae</taxon>
        <taxon>Pentapetalae</taxon>
        <taxon>asterids</taxon>
        <taxon>lamiids</taxon>
        <taxon>Lamiales</taxon>
        <taxon>Pedaliaceae</taxon>
        <taxon>Sesamum</taxon>
    </lineage>
</organism>
<dbReference type="PANTHER" id="PTHR48475:SF2">
    <property type="entry name" value="RIBONUCLEASE H"/>
    <property type="match status" value="1"/>
</dbReference>
<gene>
    <name evidence="4" type="ORF">Slati_4196600</name>
</gene>
<dbReference type="PANTHER" id="PTHR48475">
    <property type="entry name" value="RIBONUCLEASE H"/>
    <property type="match status" value="1"/>
</dbReference>
<sequence>MAEQRRVAPRIELGGRTGEEQVKKENLPTTGIIGVISGGPASGDSMRARKAVVREAINATNEANHVAFSEIVATQYENPKSEITFSDQDLEGHLPANNDAIVISVTVSNFWVKKILIDSGSSTYILFHGAFAQIDTNKLTPVNTPLTSFSGDIVKAEEIASNDTRQASRRNLPRRGGRQIPRGKQRRKVEQERMKASEEVKIIEFFGDPLKAVKIGSSLDPPFEDDLINFLQEHSDVFVWETSDMQGISSKVMVHMLNVHPEARPIKQKKKAFEIDRNKIIKEEVEKLLKVNYIRPVQYPEWLANVVLVPKSNGKWRMCIDFTGLNRACPKDSFPLPRIDAMIDSTSGCELMSFLDAFQGYNQIQLAPKDQEKTSFVTEQGAYCYTIEQCQAAFKDLKKCLASPSLLTKLRPGETLFLYLAISEGAVSAVLVREEGREHQPIYYVSKTLQGPKERYPQIEKLALALVTTARKLRLYFQLHPVVVLTNHPLKKILADPNISGRMVKWSIELSEHGIEYQPRPTIKAQPLADFISKLTGIEDPQKIEWWKIFVDGSSTSLKSGTGIVIETPQGDRLQYAIKFDFAASNNEVEYEALITGRGGGN</sequence>
<dbReference type="Gene3D" id="3.10.10.10">
    <property type="entry name" value="HIV Type 1 Reverse Transcriptase, subunit A, domain 1"/>
    <property type="match status" value="1"/>
</dbReference>
<dbReference type="EMBL" id="JACGWN010000015">
    <property type="protein sequence ID" value="KAL0401667.1"/>
    <property type="molecule type" value="Genomic_DNA"/>
</dbReference>
<dbReference type="Pfam" id="PF17919">
    <property type="entry name" value="RT_RNaseH_2"/>
    <property type="match status" value="1"/>
</dbReference>
<dbReference type="InterPro" id="IPR041577">
    <property type="entry name" value="RT_RNaseH_2"/>
</dbReference>
<comment type="caution">
    <text evidence="4">The sequence shown here is derived from an EMBL/GenBank/DDBJ whole genome shotgun (WGS) entry which is preliminary data.</text>
</comment>
<dbReference type="Pfam" id="PF00078">
    <property type="entry name" value="RVT_1"/>
    <property type="match status" value="1"/>
</dbReference>
<evidence type="ECO:0000313" key="4">
    <source>
        <dbReference type="EMBL" id="KAL0401667.1"/>
    </source>
</evidence>
<dbReference type="GO" id="GO:0003676">
    <property type="term" value="F:nucleic acid binding"/>
    <property type="evidence" value="ECO:0007669"/>
    <property type="project" value="InterPro"/>
</dbReference>
<feature type="region of interest" description="Disordered" evidence="1">
    <location>
        <begin position="161"/>
        <end position="193"/>
    </location>
</feature>
<evidence type="ECO:0000256" key="1">
    <source>
        <dbReference type="SAM" id="MobiDB-lite"/>
    </source>
</evidence>
<feature type="domain" description="Reverse transcriptase/retrotransposon-derived protein RNase H-like" evidence="3">
    <location>
        <begin position="388"/>
        <end position="484"/>
    </location>
</feature>
<feature type="compositionally biased region" description="Basic residues" evidence="1">
    <location>
        <begin position="167"/>
        <end position="187"/>
    </location>
</feature>
<dbReference type="SUPFAM" id="SSF56672">
    <property type="entry name" value="DNA/RNA polymerases"/>
    <property type="match status" value="1"/>
</dbReference>
<dbReference type="InterPro" id="IPR036397">
    <property type="entry name" value="RNaseH_sf"/>
</dbReference>
<name>A0AAW2TB02_9LAMI</name>
<dbReference type="Gene3D" id="3.30.70.270">
    <property type="match status" value="1"/>
</dbReference>
<reference evidence="4" key="2">
    <citation type="journal article" date="2024" name="Plant">
        <title>Genomic evolution and insights into agronomic trait innovations of Sesamum species.</title>
        <authorList>
            <person name="Miao H."/>
            <person name="Wang L."/>
            <person name="Qu L."/>
            <person name="Liu H."/>
            <person name="Sun Y."/>
            <person name="Le M."/>
            <person name="Wang Q."/>
            <person name="Wei S."/>
            <person name="Zheng Y."/>
            <person name="Lin W."/>
            <person name="Duan Y."/>
            <person name="Cao H."/>
            <person name="Xiong S."/>
            <person name="Wang X."/>
            <person name="Wei L."/>
            <person name="Li C."/>
            <person name="Ma Q."/>
            <person name="Ju M."/>
            <person name="Zhao R."/>
            <person name="Li G."/>
            <person name="Mu C."/>
            <person name="Tian Q."/>
            <person name="Mei H."/>
            <person name="Zhang T."/>
            <person name="Gao T."/>
            <person name="Zhang H."/>
        </authorList>
    </citation>
    <scope>NUCLEOTIDE SEQUENCE</scope>
    <source>
        <strain evidence="4">KEN1</strain>
    </source>
</reference>
<dbReference type="Gene3D" id="3.10.20.370">
    <property type="match status" value="1"/>
</dbReference>
<evidence type="ECO:0000259" key="2">
    <source>
        <dbReference type="Pfam" id="PF00078"/>
    </source>
</evidence>
<dbReference type="CDD" id="cd01647">
    <property type="entry name" value="RT_LTR"/>
    <property type="match status" value="1"/>
</dbReference>
<reference evidence="4" key="1">
    <citation type="submission" date="2020-06" db="EMBL/GenBank/DDBJ databases">
        <authorList>
            <person name="Li T."/>
            <person name="Hu X."/>
            <person name="Zhang T."/>
            <person name="Song X."/>
            <person name="Zhang H."/>
            <person name="Dai N."/>
            <person name="Sheng W."/>
            <person name="Hou X."/>
            <person name="Wei L."/>
        </authorList>
    </citation>
    <scope>NUCLEOTIDE SEQUENCE</scope>
    <source>
        <strain evidence="4">KEN1</strain>
        <tissue evidence="4">Leaf</tissue>
    </source>
</reference>
<protein>
    <submittedName>
        <fullName evidence="4">Transposon Ty3-G Gag-Pol polyprotein</fullName>
    </submittedName>
</protein>
<dbReference type="Gene3D" id="3.30.420.10">
    <property type="entry name" value="Ribonuclease H-like superfamily/Ribonuclease H"/>
    <property type="match status" value="1"/>
</dbReference>
<dbReference type="AlphaFoldDB" id="A0AAW2TB02"/>
<dbReference type="InterPro" id="IPR043502">
    <property type="entry name" value="DNA/RNA_pol_sf"/>
</dbReference>
<dbReference type="InterPro" id="IPR000477">
    <property type="entry name" value="RT_dom"/>
</dbReference>